<dbReference type="SMART" id="SM00886">
    <property type="entry name" value="Dabb"/>
    <property type="match status" value="1"/>
</dbReference>
<dbReference type="PANTHER" id="PTHR37832">
    <property type="entry name" value="BLL2683 PROTEIN"/>
    <property type="match status" value="1"/>
</dbReference>
<comment type="caution">
    <text evidence="2">The sequence shown here is derived from an EMBL/GenBank/DDBJ whole genome shotgun (WGS) entry which is preliminary data.</text>
</comment>
<dbReference type="InterPro" id="IPR013097">
    <property type="entry name" value="Dabb"/>
</dbReference>
<organism evidence="2 3">
    <name type="scientific">Candidatus Bilophila faecipullorum</name>
    <dbReference type="NCBI Taxonomy" id="2838482"/>
    <lineage>
        <taxon>Bacteria</taxon>
        <taxon>Pseudomonadati</taxon>
        <taxon>Thermodesulfobacteriota</taxon>
        <taxon>Desulfovibrionia</taxon>
        <taxon>Desulfovibrionales</taxon>
        <taxon>Desulfovibrionaceae</taxon>
        <taxon>Bilophila</taxon>
    </lineage>
</organism>
<dbReference type="SUPFAM" id="SSF54909">
    <property type="entry name" value="Dimeric alpha+beta barrel"/>
    <property type="match status" value="1"/>
</dbReference>
<proteinExistence type="predicted"/>
<protein>
    <submittedName>
        <fullName evidence="2">Dabb family protein</fullName>
    </submittedName>
</protein>
<evidence type="ECO:0000313" key="2">
    <source>
        <dbReference type="EMBL" id="HIW79304.1"/>
    </source>
</evidence>
<reference evidence="2" key="1">
    <citation type="journal article" date="2021" name="PeerJ">
        <title>Extensive microbial diversity within the chicken gut microbiome revealed by metagenomics and culture.</title>
        <authorList>
            <person name="Gilroy R."/>
            <person name="Ravi A."/>
            <person name="Getino M."/>
            <person name="Pursley I."/>
            <person name="Horton D.L."/>
            <person name="Alikhan N.F."/>
            <person name="Baker D."/>
            <person name="Gharbi K."/>
            <person name="Hall N."/>
            <person name="Watson M."/>
            <person name="Adriaenssens E.M."/>
            <person name="Foster-Nyarko E."/>
            <person name="Jarju S."/>
            <person name="Secka A."/>
            <person name="Antonio M."/>
            <person name="Oren A."/>
            <person name="Chaudhuri R.R."/>
            <person name="La Ragione R."/>
            <person name="Hildebrand F."/>
            <person name="Pallen M.J."/>
        </authorList>
    </citation>
    <scope>NUCLEOTIDE SEQUENCE</scope>
    <source>
        <strain evidence="2">ChiSxjej5B17-1746</strain>
    </source>
</reference>
<name>A0A9D1U943_9BACT</name>
<dbReference type="EMBL" id="DXGI01000348">
    <property type="protein sequence ID" value="HIW79304.1"/>
    <property type="molecule type" value="Genomic_DNA"/>
</dbReference>
<dbReference type="Pfam" id="PF07876">
    <property type="entry name" value="Dabb"/>
    <property type="match status" value="1"/>
</dbReference>
<sequence length="102" mass="11398">MVRHIVWWTLKPEAEGRSAAENAALIKERLEALMGQIPALKSLEVSTEFLPTCTMPVNVVLMTTHDDAEGLKAYAEHPKHVAVGKELIKLVTETRQAIDYVF</sequence>
<evidence type="ECO:0000259" key="1">
    <source>
        <dbReference type="PROSITE" id="PS51502"/>
    </source>
</evidence>
<reference evidence="2" key="2">
    <citation type="submission" date="2021-04" db="EMBL/GenBank/DDBJ databases">
        <authorList>
            <person name="Gilroy R."/>
        </authorList>
    </citation>
    <scope>NUCLEOTIDE SEQUENCE</scope>
    <source>
        <strain evidence="2">ChiSxjej5B17-1746</strain>
    </source>
</reference>
<dbReference type="PROSITE" id="PS51502">
    <property type="entry name" value="S_R_A_B_BARREL"/>
    <property type="match status" value="1"/>
</dbReference>
<dbReference type="InterPro" id="IPR011008">
    <property type="entry name" value="Dimeric_a/b-barrel"/>
</dbReference>
<dbReference type="Gene3D" id="3.30.70.100">
    <property type="match status" value="1"/>
</dbReference>
<gene>
    <name evidence="2" type="ORF">H9874_09200</name>
</gene>
<evidence type="ECO:0000313" key="3">
    <source>
        <dbReference type="Proteomes" id="UP000824264"/>
    </source>
</evidence>
<dbReference type="Proteomes" id="UP000824264">
    <property type="component" value="Unassembled WGS sequence"/>
</dbReference>
<dbReference type="PANTHER" id="PTHR37832:SF1">
    <property type="entry name" value="STRESS-RESPONSE A_B BARREL DOMAIN-CONTAINING PROTEIN"/>
    <property type="match status" value="1"/>
</dbReference>
<feature type="domain" description="Stress-response A/B barrel" evidence="1">
    <location>
        <begin position="2"/>
        <end position="100"/>
    </location>
</feature>
<accession>A0A9D1U943</accession>
<dbReference type="AlphaFoldDB" id="A0A9D1U943"/>